<dbReference type="GO" id="GO:0097367">
    <property type="term" value="F:carbohydrate derivative binding"/>
    <property type="evidence" value="ECO:0007669"/>
    <property type="project" value="InterPro"/>
</dbReference>
<sequence>MACETMTKDYCTDAVINSSIASFKTLLTHHSIQVDRLVDYYYTDANAAVSVGRIIQMLCNCLKARNKIIFVGCGKSLKIANKVVSTLQSMGMSSISMHPTDALHGDIGTVGEGDCIMACSTSGETEEIIQLLKYLDEKEIWHGENGRRIQKVAVTAEAHSTIGSMSDECLLVPKKVKECEVQNGLKAPTVSSTSMLIVLDCLSLALSQAHSNGDLATRNKVFEVMHPGGKIGETTRSNGSNTPPPTRTIVDAAKIRCGMSELDILQAVILYDWIDWDGKKQVPSVVVQSHYRAWKKSNSGAFDQYLNDILSSAAI</sequence>
<dbReference type="Proteomes" id="UP000515788">
    <property type="component" value="Chromosome 4"/>
</dbReference>
<dbReference type="Pfam" id="PF01380">
    <property type="entry name" value="SIS"/>
    <property type="match status" value="1"/>
</dbReference>
<proteinExistence type="predicted"/>
<dbReference type="PANTHER" id="PTHR38418">
    <property type="entry name" value="SUGAR ISOMERASE, KPSF/GUTQ (AFU_ORTHOLOGUE AFUA_6G08860)"/>
    <property type="match status" value="1"/>
</dbReference>
<dbReference type="AlphaFoldDB" id="A0A7G3ZHK9"/>
<accession>A0A7G3ZHK9</accession>
<organism evidence="2 3">
    <name type="scientific">Torulaspora globosa</name>
    <dbReference type="NCBI Taxonomy" id="48254"/>
    <lineage>
        <taxon>Eukaryota</taxon>
        <taxon>Fungi</taxon>
        <taxon>Dikarya</taxon>
        <taxon>Ascomycota</taxon>
        <taxon>Saccharomycotina</taxon>
        <taxon>Saccharomycetes</taxon>
        <taxon>Saccharomycetales</taxon>
        <taxon>Saccharomycetaceae</taxon>
        <taxon>Torulaspora</taxon>
    </lineage>
</organism>
<dbReference type="SUPFAM" id="SSF53697">
    <property type="entry name" value="SIS domain"/>
    <property type="match status" value="1"/>
</dbReference>
<dbReference type="Gene3D" id="3.40.50.10490">
    <property type="entry name" value="Glucose-6-phosphate isomerase like protein, domain 1"/>
    <property type="match status" value="1"/>
</dbReference>
<reference evidence="2 3" key="1">
    <citation type="submission" date="2020-06" db="EMBL/GenBank/DDBJ databases">
        <title>The yeast mating-type switching endonuclease HO is a domesticated member of an unorthodox homing genetic element family.</title>
        <authorList>
            <person name="Coughlan A.Y."/>
            <person name="Lombardi L."/>
            <person name="Braun-Galleani S."/>
            <person name="Martos A.R."/>
            <person name="Galeote V."/>
            <person name="Bigey F."/>
            <person name="Dequin S."/>
            <person name="Byrne K.P."/>
            <person name="Wolfe K.H."/>
        </authorList>
    </citation>
    <scope>NUCLEOTIDE SEQUENCE [LARGE SCALE GENOMIC DNA]</scope>
    <source>
        <strain evidence="2 3">CBS764</strain>
    </source>
</reference>
<dbReference type="OrthoDB" id="1872003at2759"/>
<protein>
    <recommendedName>
        <fullName evidence="1">SIS domain-containing protein</fullName>
    </recommendedName>
</protein>
<dbReference type="PROSITE" id="PS51464">
    <property type="entry name" value="SIS"/>
    <property type="match status" value="1"/>
</dbReference>
<dbReference type="KEGG" id="tgb:HG536_0D05170"/>
<evidence type="ECO:0000313" key="2">
    <source>
        <dbReference type="EMBL" id="QLL32995.1"/>
    </source>
</evidence>
<feature type="domain" description="SIS" evidence="1">
    <location>
        <begin position="58"/>
        <end position="212"/>
    </location>
</feature>
<dbReference type="GO" id="GO:1901135">
    <property type="term" value="P:carbohydrate derivative metabolic process"/>
    <property type="evidence" value="ECO:0007669"/>
    <property type="project" value="InterPro"/>
</dbReference>
<keyword evidence="3" id="KW-1185">Reference proteome</keyword>
<dbReference type="PANTHER" id="PTHR38418:SF2">
    <property type="entry name" value="SUGAR ISOMERASE, KPSF_GUTQ (AFU_ORTHOLOGUE AFUA_6G08860)"/>
    <property type="match status" value="1"/>
</dbReference>
<dbReference type="EMBL" id="CP059249">
    <property type="protein sequence ID" value="QLL32995.1"/>
    <property type="molecule type" value="Genomic_DNA"/>
</dbReference>
<gene>
    <name evidence="2" type="ORF">HG536_0D05170</name>
</gene>
<name>A0A7G3ZHK9_9SACH</name>
<dbReference type="InterPro" id="IPR046348">
    <property type="entry name" value="SIS_dom_sf"/>
</dbReference>
<evidence type="ECO:0000313" key="3">
    <source>
        <dbReference type="Proteomes" id="UP000515788"/>
    </source>
</evidence>
<dbReference type="RefSeq" id="XP_037139669.1">
    <property type="nucleotide sequence ID" value="XM_037283773.1"/>
</dbReference>
<dbReference type="InterPro" id="IPR001347">
    <property type="entry name" value="SIS_dom"/>
</dbReference>
<dbReference type="GeneID" id="59326162"/>
<evidence type="ECO:0000259" key="1">
    <source>
        <dbReference type="PROSITE" id="PS51464"/>
    </source>
</evidence>